<dbReference type="GeneID" id="97996295"/>
<sequence length="505" mass="55378">MGWIGPKGEDIPPHPRQEPRFEGDLTADHIRFIFRDCADFGEREVLIGGDPEKRTTVFFINGQVRNERMNDYILRPLATSQLLREATPEAAFRMMTEGIVYTQLVQVCTTLDQAVFALINGSVVFDFPGKGKMVSYFAATEEKRSVSAPDNEPSLKGAKDSFVESLRTNTSLVRRRLRAPELKIAEIFAGRQSVTPVDILYLEGTTNPELVEETKRRIAGIDTDDLLQTASLEELIVDEVDTAFPMIAYTERPDRFCAGLVEGRVGVIVDGIPLGYLLPGTVGQFFKTGQDRSQNWVAASFLSILRYLCMLGSLFLPAFYVASVNFHPEMIPARLAWSISEAKTDVPFSTVFEVLIMLLAFEAVQEAGLRLPGPIGQTASILGGLVVGSAAVEASIVSPVVLIVVAIAGIAGYTVPSQEFSAALRIWRFGLAIAASIGGLFAVTALAAVLVYRLAQLESFGVPYLTPFAASGSEREKGHGVIRWPTHRVKFRESALKTRNQRRQG</sequence>
<comment type="similarity">
    <text evidence="1">Belongs to the GerABKA family.</text>
</comment>
<keyword evidence="4" id="KW-0812">Transmembrane</keyword>
<evidence type="ECO:0000256" key="3">
    <source>
        <dbReference type="SAM" id="MobiDB-lite"/>
    </source>
</evidence>
<dbReference type="Proteomes" id="UP000260649">
    <property type="component" value="Unassembled WGS sequence"/>
</dbReference>
<dbReference type="GO" id="GO:0009847">
    <property type="term" value="P:spore germination"/>
    <property type="evidence" value="ECO:0007669"/>
    <property type="project" value="InterPro"/>
</dbReference>
<dbReference type="PIRSF" id="PIRSF005690">
    <property type="entry name" value="GerBA"/>
    <property type="match status" value="1"/>
</dbReference>
<protein>
    <submittedName>
        <fullName evidence="5">Spore germination protein</fullName>
    </submittedName>
</protein>
<keyword evidence="6" id="KW-1185">Reference proteome</keyword>
<evidence type="ECO:0000256" key="4">
    <source>
        <dbReference type="SAM" id="Phobius"/>
    </source>
</evidence>
<proteinExistence type="inferred from homology"/>
<name>A0A3E2B189_9FIRM</name>
<reference evidence="5 6" key="1">
    <citation type="submission" date="2018-07" db="EMBL/GenBank/DDBJ databases">
        <title>GABA Modulating Bacteria of the Human Gut Microbiota.</title>
        <authorList>
            <person name="Strandwitz P."/>
            <person name="Kim K.H."/>
            <person name="Terekhova D."/>
            <person name="Liu J.K."/>
            <person name="Sharma A."/>
            <person name="Levering J."/>
            <person name="Mcdonald D."/>
            <person name="Dietrich D."/>
            <person name="Ramadhar T.R."/>
            <person name="Lekbua A."/>
            <person name="Mroue N."/>
            <person name="Liston C."/>
            <person name="Stewart E.J."/>
            <person name="Dubin M.J."/>
            <person name="Zengler K."/>
            <person name="Knight R."/>
            <person name="Gilbert J.A."/>
            <person name="Clardy J."/>
            <person name="Lewis K."/>
        </authorList>
    </citation>
    <scope>NUCLEOTIDE SEQUENCE [LARGE SCALE GENOMIC DNA]</scope>
    <source>
        <strain evidence="5 6">KLE1738</strain>
    </source>
</reference>
<evidence type="ECO:0000256" key="2">
    <source>
        <dbReference type="ARBA" id="ARBA00023136"/>
    </source>
</evidence>
<accession>A0A3E2B189</accession>
<dbReference type="AlphaFoldDB" id="A0A3E2B189"/>
<dbReference type="InterPro" id="IPR050768">
    <property type="entry name" value="UPF0353/GerABKA_families"/>
</dbReference>
<dbReference type="PANTHER" id="PTHR22550:SF5">
    <property type="entry name" value="LEUCINE ZIPPER PROTEIN 4"/>
    <property type="match status" value="1"/>
</dbReference>
<comment type="caution">
    <text evidence="5">The sequence shown here is derived from an EMBL/GenBank/DDBJ whole genome shotgun (WGS) entry which is preliminary data.</text>
</comment>
<feature type="transmembrane region" description="Helical" evidence="4">
    <location>
        <begin position="426"/>
        <end position="452"/>
    </location>
</feature>
<feature type="compositionally biased region" description="Basic and acidic residues" evidence="3">
    <location>
        <begin position="7"/>
        <end position="20"/>
    </location>
</feature>
<dbReference type="GO" id="GO:0016020">
    <property type="term" value="C:membrane"/>
    <property type="evidence" value="ECO:0007669"/>
    <property type="project" value="InterPro"/>
</dbReference>
<dbReference type="OrthoDB" id="9772630at2"/>
<organism evidence="5 6">
    <name type="scientific">Evtepia gabavorous</name>
    <dbReference type="NCBI Taxonomy" id="2211183"/>
    <lineage>
        <taxon>Bacteria</taxon>
        <taxon>Bacillati</taxon>
        <taxon>Bacillota</taxon>
        <taxon>Clostridia</taxon>
        <taxon>Eubacteriales</taxon>
        <taxon>Evtepia</taxon>
    </lineage>
</organism>
<dbReference type="EMBL" id="QQRQ01000033">
    <property type="protein sequence ID" value="RFT05711.1"/>
    <property type="molecule type" value="Genomic_DNA"/>
</dbReference>
<dbReference type="InterPro" id="IPR004995">
    <property type="entry name" value="Spore_Ger"/>
</dbReference>
<feature type="transmembrane region" description="Helical" evidence="4">
    <location>
        <begin position="304"/>
        <end position="326"/>
    </location>
</feature>
<dbReference type="Pfam" id="PF03323">
    <property type="entry name" value="GerA"/>
    <property type="match status" value="1"/>
</dbReference>
<feature type="region of interest" description="Disordered" evidence="3">
    <location>
        <begin position="1"/>
        <end position="20"/>
    </location>
</feature>
<keyword evidence="2 4" id="KW-0472">Membrane</keyword>
<evidence type="ECO:0000313" key="6">
    <source>
        <dbReference type="Proteomes" id="UP000260649"/>
    </source>
</evidence>
<gene>
    <name evidence="5" type="ORF">DV520_11175</name>
</gene>
<evidence type="ECO:0000256" key="1">
    <source>
        <dbReference type="ARBA" id="ARBA00005278"/>
    </source>
</evidence>
<dbReference type="RefSeq" id="WP_117142881.1">
    <property type="nucleotide sequence ID" value="NZ_CAKXKJ010000011.1"/>
</dbReference>
<dbReference type="PANTHER" id="PTHR22550">
    <property type="entry name" value="SPORE GERMINATION PROTEIN"/>
    <property type="match status" value="1"/>
</dbReference>
<evidence type="ECO:0000313" key="5">
    <source>
        <dbReference type="EMBL" id="RFT05711.1"/>
    </source>
</evidence>
<feature type="transmembrane region" description="Helical" evidence="4">
    <location>
        <begin position="385"/>
        <end position="414"/>
    </location>
</feature>
<keyword evidence="4" id="KW-1133">Transmembrane helix</keyword>